<dbReference type="InterPro" id="IPR038765">
    <property type="entry name" value="Papain-like_cys_pep_sf"/>
</dbReference>
<dbReference type="CDD" id="cd02619">
    <property type="entry name" value="Peptidase_C1"/>
    <property type="match status" value="1"/>
</dbReference>
<evidence type="ECO:0000259" key="2">
    <source>
        <dbReference type="Pfam" id="PF11860"/>
    </source>
</evidence>
<dbReference type="SUPFAM" id="SSF54001">
    <property type="entry name" value="Cysteine proteinases"/>
    <property type="match status" value="1"/>
</dbReference>
<protein>
    <submittedName>
        <fullName evidence="3">N-acetylmuramidase domain-containing protein</fullName>
    </submittedName>
</protein>
<gene>
    <name evidence="3" type="ORF">ACFOLC_11290</name>
</gene>
<dbReference type="SUPFAM" id="SSF53474">
    <property type="entry name" value="alpha/beta-Hydrolases"/>
    <property type="match status" value="1"/>
</dbReference>
<comment type="caution">
    <text evidence="3">The sequence shown here is derived from an EMBL/GenBank/DDBJ whole genome shotgun (WGS) entry which is preliminary data.</text>
</comment>
<feature type="region of interest" description="Disordered" evidence="1">
    <location>
        <begin position="209"/>
        <end position="253"/>
    </location>
</feature>
<evidence type="ECO:0000256" key="1">
    <source>
        <dbReference type="SAM" id="MobiDB-lite"/>
    </source>
</evidence>
<accession>A0ABV7RSA1</accession>
<dbReference type="EMBL" id="JBHRXK010000004">
    <property type="protein sequence ID" value="MFC3551592.1"/>
    <property type="molecule type" value="Genomic_DNA"/>
</dbReference>
<dbReference type="RefSeq" id="WP_386759350.1">
    <property type="nucleotide sequence ID" value="NZ_JBHRXK010000004.1"/>
</dbReference>
<reference evidence="4" key="1">
    <citation type="journal article" date="2019" name="Int. J. Syst. Evol. Microbiol.">
        <title>The Global Catalogue of Microorganisms (GCM) 10K type strain sequencing project: providing services to taxonomists for standard genome sequencing and annotation.</title>
        <authorList>
            <consortium name="The Broad Institute Genomics Platform"/>
            <consortium name="The Broad Institute Genome Sequencing Center for Infectious Disease"/>
            <person name="Wu L."/>
            <person name="Ma J."/>
        </authorList>
    </citation>
    <scope>NUCLEOTIDE SEQUENCE [LARGE SCALE GENOMIC DNA]</scope>
    <source>
        <strain evidence="4">KCTC 42875</strain>
    </source>
</reference>
<dbReference type="Pfam" id="PF11860">
    <property type="entry name" value="Muramidase"/>
    <property type="match status" value="1"/>
</dbReference>
<feature type="compositionally biased region" description="Basic residues" evidence="1">
    <location>
        <begin position="240"/>
        <end position="249"/>
    </location>
</feature>
<organism evidence="3 4">
    <name type="scientific">Lysobacter cavernae</name>
    <dbReference type="NCBI Taxonomy" id="1685901"/>
    <lineage>
        <taxon>Bacteria</taxon>
        <taxon>Pseudomonadati</taxon>
        <taxon>Pseudomonadota</taxon>
        <taxon>Gammaproteobacteria</taxon>
        <taxon>Lysobacterales</taxon>
        <taxon>Lysobacteraceae</taxon>
        <taxon>Lysobacter</taxon>
    </lineage>
</organism>
<keyword evidence="4" id="KW-1185">Reference proteome</keyword>
<proteinExistence type="predicted"/>
<dbReference type="Proteomes" id="UP001595740">
    <property type="component" value="Unassembled WGS sequence"/>
</dbReference>
<evidence type="ECO:0000313" key="3">
    <source>
        <dbReference type="EMBL" id="MFC3551592.1"/>
    </source>
</evidence>
<feature type="domain" description="N-acetylmuramidase" evidence="2">
    <location>
        <begin position="20"/>
        <end position="189"/>
    </location>
</feature>
<sequence length="873" mass="97121">MERQISREYWIRLAEVLEVEPAALRAVAEVESNGSGFLPPPSDKPKILFEGHAFHRLTGGRFDAEHSGLSYPRWDRSKYSGSLTGEWRRLEAACQLDRASALQSASWGMFQIMGFNYSYAGFRDVDAFVAAHHAGAEEQVGAFARFISRPPFLVALRRRNWARFAAAYNGPGYAKNRYDQKMAAAYARYHGQDDKAVSREELEAAEAIAGRRARGKARKSAAAEPSLPPGRESFAAVQTTRRRNPRRRNVRPDPVDLRDWMYQPSIAVAPRDWMMPNDPRQTKHQRETNACTGFALATTIEYLLDRGQRAVEPISGYMLYSMARRYDEWAEDDDVDSGSSLRGALKGWSRHGASAGRLWADLDMPAATNTPGEDWWLDAVKRPMGAYYRISPENIRDMHIALAEAGALVASAFTHARWDLLLNNRASPPPTTISELPIITASPGARDQGHAFAIVGYTREGFIIQNSWGPSWGRGGFAVLPYADWLDNAMDCWVVQLGVVTAEHDAVARSPSLRVEAQTGRALVSSDPTLGDHEISPFVVNMENEGKLSERGRFRTGADDLRLLVDHHLPEACRVWGLGTQDSVDVAVYAHGGLTDENAASKTARTWIPHLYSNRIFPVFLMWETGAWKTITNLFEDVTRGEAELTGGPRWDRFKQRFEEWKDERLEGLARPLGKKIWGEMKQNANALSGARGSGVIQLFEQFRKIPRGKLPAIRLHLIGHSAGGIVHSWLAPRALKQGFDLRTISLLAPAVRIDTFDKNLGTAIASRGIRMLIANLTDAAERADGTCSPYGHSLLYLVARSFEEHEETPLLGMEKHLVPAMATHAWGPMVRQLPSPGRIIAEGNAATRAITHGGMDEDDALQRAVVSFIRTR</sequence>
<dbReference type="InterPro" id="IPR024408">
    <property type="entry name" value="Muramidase"/>
</dbReference>
<evidence type="ECO:0000313" key="4">
    <source>
        <dbReference type="Proteomes" id="UP001595740"/>
    </source>
</evidence>
<dbReference type="InterPro" id="IPR029058">
    <property type="entry name" value="AB_hydrolase_fold"/>
</dbReference>
<dbReference type="Gene3D" id="3.90.70.10">
    <property type="entry name" value="Cysteine proteinases"/>
    <property type="match status" value="1"/>
</dbReference>
<name>A0ABV7RSA1_9GAMM</name>